<feature type="domain" description="Peptidase S8/S53" evidence="7">
    <location>
        <begin position="563"/>
        <end position="878"/>
    </location>
</feature>
<keyword evidence="5" id="KW-0175">Coiled coil</keyword>
<keyword evidence="3 4" id="KW-0720">Serine protease</keyword>
<evidence type="ECO:0000256" key="5">
    <source>
        <dbReference type="SAM" id="Coils"/>
    </source>
</evidence>
<dbReference type="InterPro" id="IPR036852">
    <property type="entry name" value="Peptidase_S8/S53_dom_sf"/>
</dbReference>
<feature type="active site" description="Charge relay system" evidence="4">
    <location>
        <position position="839"/>
    </location>
</feature>
<dbReference type="InterPro" id="IPR000209">
    <property type="entry name" value="Peptidase_S8/S53_dom"/>
</dbReference>
<feature type="active site" description="Charge relay system" evidence="4">
    <location>
        <position position="647"/>
    </location>
</feature>
<dbReference type="GO" id="GO:0004252">
    <property type="term" value="F:serine-type endopeptidase activity"/>
    <property type="evidence" value="ECO:0007669"/>
    <property type="project" value="UniProtKB-UniRule"/>
</dbReference>
<comment type="similarity">
    <text evidence="4">Belongs to the peptidase S8 family.</text>
</comment>
<dbReference type="InterPro" id="IPR015500">
    <property type="entry name" value="Peptidase_S8_subtilisin-rel"/>
</dbReference>
<gene>
    <name evidence="8" type="ORF">GPECTOR_3g178</name>
</gene>
<evidence type="ECO:0000313" key="8">
    <source>
        <dbReference type="EMBL" id="KXZ55015.1"/>
    </source>
</evidence>
<evidence type="ECO:0000256" key="4">
    <source>
        <dbReference type="PROSITE-ProRule" id="PRU01240"/>
    </source>
</evidence>
<name>A0A150GYZ1_GONPE</name>
<dbReference type="Gene3D" id="3.40.50.200">
    <property type="entry name" value="Peptidase S8/S53 domain"/>
    <property type="match status" value="1"/>
</dbReference>
<feature type="region of interest" description="Disordered" evidence="6">
    <location>
        <begin position="484"/>
        <end position="508"/>
    </location>
</feature>
<keyword evidence="1 4" id="KW-0645">Protease</keyword>
<dbReference type="InterPro" id="IPR023828">
    <property type="entry name" value="Peptidase_S8_Ser-AS"/>
</dbReference>
<feature type="active site" description="Charge relay system" evidence="4">
    <location>
        <position position="570"/>
    </location>
</feature>
<keyword evidence="9" id="KW-1185">Reference proteome</keyword>
<dbReference type="EMBL" id="LSYV01000004">
    <property type="protein sequence ID" value="KXZ55015.1"/>
    <property type="molecule type" value="Genomic_DNA"/>
</dbReference>
<evidence type="ECO:0000256" key="2">
    <source>
        <dbReference type="ARBA" id="ARBA00022801"/>
    </source>
</evidence>
<dbReference type="Pfam" id="PF00082">
    <property type="entry name" value="Peptidase_S8"/>
    <property type="match status" value="1"/>
</dbReference>
<dbReference type="OrthoDB" id="531541at2759"/>
<dbReference type="STRING" id="33097.A0A150GYZ1"/>
<dbReference type="InterPro" id="IPR022398">
    <property type="entry name" value="Peptidase_S8_His-AS"/>
</dbReference>
<reference evidence="9" key="1">
    <citation type="journal article" date="2016" name="Nat. Commun.">
        <title>The Gonium pectorale genome demonstrates co-option of cell cycle regulation during the evolution of multicellularity.</title>
        <authorList>
            <person name="Hanschen E.R."/>
            <person name="Marriage T.N."/>
            <person name="Ferris P.J."/>
            <person name="Hamaji T."/>
            <person name="Toyoda A."/>
            <person name="Fujiyama A."/>
            <person name="Neme R."/>
            <person name="Noguchi H."/>
            <person name="Minakuchi Y."/>
            <person name="Suzuki M."/>
            <person name="Kawai-Toyooka H."/>
            <person name="Smith D.R."/>
            <person name="Sparks H."/>
            <person name="Anderson J."/>
            <person name="Bakaric R."/>
            <person name="Luria V."/>
            <person name="Karger A."/>
            <person name="Kirschner M.W."/>
            <person name="Durand P.M."/>
            <person name="Michod R.E."/>
            <person name="Nozaki H."/>
            <person name="Olson B.J."/>
        </authorList>
    </citation>
    <scope>NUCLEOTIDE SEQUENCE [LARGE SCALE GENOMIC DNA]</scope>
    <source>
        <strain evidence="9">NIES-2863</strain>
    </source>
</reference>
<dbReference type="PROSITE" id="PS00138">
    <property type="entry name" value="SUBTILASE_SER"/>
    <property type="match status" value="1"/>
</dbReference>
<keyword evidence="2 4" id="KW-0378">Hydrolase</keyword>
<protein>
    <recommendedName>
        <fullName evidence="7">Peptidase S8/S53 domain-containing protein</fullName>
    </recommendedName>
</protein>
<evidence type="ECO:0000313" key="9">
    <source>
        <dbReference type="Proteomes" id="UP000075714"/>
    </source>
</evidence>
<dbReference type="SUPFAM" id="SSF52743">
    <property type="entry name" value="Subtilisin-like"/>
    <property type="match status" value="1"/>
</dbReference>
<dbReference type="GO" id="GO:0006508">
    <property type="term" value="P:proteolysis"/>
    <property type="evidence" value="ECO:0007669"/>
    <property type="project" value="UniProtKB-KW"/>
</dbReference>
<dbReference type="PROSITE" id="PS00137">
    <property type="entry name" value="SUBTILASE_HIS"/>
    <property type="match status" value="1"/>
</dbReference>
<comment type="caution">
    <text evidence="8">The sequence shown here is derived from an EMBL/GenBank/DDBJ whole genome shotgun (WGS) entry which is preliminary data.</text>
</comment>
<dbReference type="PRINTS" id="PR00723">
    <property type="entry name" value="SUBTILISIN"/>
</dbReference>
<feature type="coiled-coil region" evidence="5">
    <location>
        <begin position="37"/>
        <end position="65"/>
    </location>
</feature>
<dbReference type="PANTHER" id="PTHR35830:SF1">
    <property type="entry name" value="OS05G0299200 PROTEIN"/>
    <property type="match status" value="1"/>
</dbReference>
<dbReference type="PROSITE" id="PS51892">
    <property type="entry name" value="SUBTILASE"/>
    <property type="match status" value="1"/>
</dbReference>
<accession>A0A150GYZ1</accession>
<evidence type="ECO:0000256" key="6">
    <source>
        <dbReference type="SAM" id="MobiDB-lite"/>
    </source>
</evidence>
<evidence type="ECO:0000256" key="1">
    <source>
        <dbReference type="ARBA" id="ARBA00022670"/>
    </source>
</evidence>
<proteinExistence type="inferred from homology"/>
<sequence length="1463" mass="158433">MASWPVLRWRALATDDPAPLLPTLCLSRPGPVLPAAAQADQRRIREEEEALKRRAQEILVQQQEAARSGGLPFKLVVRGTDFAPLVVWAGIAAALYGAYRSRLLAWLTSGARRQATGGKWVYDRSLGGRKVWVPDSSSFAGPTTASSLSEKAGRSFKDEDFERLASFAAAARTADPSAPSSSAASSLPAWWDPPPVLYASEATKAARAEEAARLLARIESAKISGRDYALSEIRELRRVCQSGHVTVRPKTVGAREGIFRTAVEAAVEAAQRGGNEALDDASPGRWVTAVATDLGMEEGRAVEIARAAAAVAARGRLLDAVTNLRSGSTDEAVFALARLAQLLQRFPALERGGPQVSMVASQLAGRTKLEEREAMLYLLLQLYEGGAGVAAELLGFDPQAAKNPLRDGAPLRLVVAFLNDVDVADLVPPILKQYTSRVQLALSNLQILEAVDEAVLDLVMSEIRKRTDIDFLVRDFVLKAPSSDNTAGAAGNSDTANSTGSGGGARRLQQQQQVGNGYSLDDPGLSATWWFNKINVTGAWQLLRVNATSPQTQSGWRGGPVGDVIIAVTDSGALVSHPDLLGSWWTNPDELDNDLADNDNNTFIDDYHGACFSTRACSPTYPGNNVSRCGIGANTSAWNGITDRTTHGTKIAGVIGARPNNGIGLAGVAPNLRQMILKVTDESLDTANPPYAYSDVVRAVDYAYGKGARIFSMSFGPDARYSKTSSNKPGLDEAASAYSNLFQKYSNALFVAAAGNEWTSLDGWRSSNYTYPPCMVDAPNVMCVGGTNASDALFYVFVMNAAAGTNFGANTVDLGAPAHSIYTTDIAFNNFYSTVSGTSFSTPIVAAVAGLVLTALGGQTRATPKTPLLIKNILMTSGDLLPGLQGQFRSARRLNAGNAVAAALTLASTNRTTMRVARSLSSVNTSTVMMPAWEYSWWSGVASSNTFDAFDASWSFIDFYVRNQPTSNFNLWRYGAQTLTQATAFVRIDTPGLYSVQARAANIEPSRWQLTLGESVLVWNMANSTTGTVDLLFPNAGYYNMTLWIYVEFGTTINFLWQTPGSNIWTNPSIFWSIHDEPPSSRFYDPGVTPRPALWHVVWNEAASFDDFTYSRGYFAINQEPRLYRQRQTTVPDFSYGTGTDLRNGLYGTGGAPSNNQTVVYGYARANLRPLNYSTGVSFRLQGPHTRLYIDGQNVFDFQSETQLMIVTPCITLSNNTAHEIFFYFAARVSDSRPVGLTWATCTGTTVPAGTSGAYLSMTGSLATNFFWQPTSTTGLPRGFRCDAWPTNQSVVAVGTTPPFGTPPRLTWMYPRDCPTAYRAGSECRMQTRLVDLFPNVTWNNWHIRCFTYYSGSIANGVSRALNLNGPVFQHLAGVRAYEQWGNSSFANFAPYGTRFGSNVYQLYVIEWVALGQMWNRLAGQTIWDGTTYTTNGTAVLTTNSASMILPSSALGPLSWQDVTSAP</sequence>
<dbReference type="Proteomes" id="UP000075714">
    <property type="component" value="Unassembled WGS sequence"/>
</dbReference>
<organism evidence="8 9">
    <name type="scientific">Gonium pectorale</name>
    <name type="common">Green alga</name>
    <dbReference type="NCBI Taxonomy" id="33097"/>
    <lineage>
        <taxon>Eukaryota</taxon>
        <taxon>Viridiplantae</taxon>
        <taxon>Chlorophyta</taxon>
        <taxon>core chlorophytes</taxon>
        <taxon>Chlorophyceae</taxon>
        <taxon>CS clade</taxon>
        <taxon>Chlamydomonadales</taxon>
        <taxon>Volvocaceae</taxon>
        <taxon>Gonium</taxon>
    </lineage>
</organism>
<dbReference type="PANTHER" id="PTHR35830">
    <property type="entry name" value="OS05G0299200 PROTEIN"/>
    <property type="match status" value="1"/>
</dbReference>
<evidence type="ECO:0000259" key="7">
    <source>
        <dbReference type="Pfam" id="PF00082"/>
    </source>
</evidence>
<evidence type="ECO:0000256" key="3">
    <source>
        <dbReference type="ARBA" id="ARBA00022825"/>
    </source>
</evidence>
<feature type="compositionally biased region" description="Polar residues" evidence="6">
    <location>
        <begin position="484"/>
        <end position="499"/>
    </location>
</feature>